<feature type="chain" id="PRO_5001562681" evidence="7">
    <location>
        <begin position="27"/>
        <end position="323"/>
    </location>
</feature>
<evidence type="ECO:0000256" key="1">
    <source>
        <dbReference type="ARBA" id="ARBA00004239"/>
    </source>
</evidence>
<dbReference type="AlphaFoldDB" id="A0A034WMU5"/>
<keyword evidence="2 6" id="KW-0645">Protease</keyword>
<gene>
    <name evidence="9" type="primary">TRYZ</name>
</gene>
<evidence type="ECO:0000313" key="9">
    <source>
        <dbReference type="EMBL" id="JAC55093.1"/>
    </source>
</evidence>
<dbReference type="PROSITE" id="PS50240">
    <property type="entry name" value="TRYPSIN_DOM"/>
    <property type="match status" value="1"/>
</dbReference>
<evidence type="ECO:0000256" key="3">
    <source>
        <dbReference type="ARBA" id="ARBA00022801"/>
    </source>
</evidence>
<keyword evidence="4 6" id="KW-0720">Serine protease</keyword>
<feature type="signal peptide" evidence="7">
    <location>
        <begin position="1"/>
        <end position="26"/>
    </location>
</feature>
<keyword evidence="5" id="KW-1015">Disulfide bond</keyword>
<dbReference type="InterPro" id="IPR001314">
    <property type="entry name" value="Peptidase_S1A"/>
</dbReference>
<evidence type="ECO:0000256" key="6">
    <source>
        <dbReference type="RuleBase" id="RU363034"/>
    </source>
</evidence>
<dbReference type="GO" id="GO:0031638">
    <property type="term" value="P:zymogen activation"/>
    <property type="evidence" value="ECO:0007669"/>
    <property type="project" value="TreeGrafter"/>
</dbReference>
<dbReference type="InterPro" id="IPR009003">
    <property type="entry name" value="Peptidase_S1_PA"/>
</dbReference>
<dbReference type="SUPFAM" id="SSF50494">
    <property type="entry name" value="Trypsin-like serine proteases"/>
    <property type="match status" value="1"/>
</dbReference>
<evidence type="ECO:0000256" key="4">
    <source>
        <dbReference type="ARBA" id="ARBA00022825"/>
    </source>
</evidence>
<dbReference type="InterPro" id="IPR018114">
    <property type="entry name" value="TRYPSIN_HIS"/>
</dbReference>
<feature type="domain" description="Peptidase S1" evidence="8">
    <location>
        <begin position="59"/>
        <end position="297"/>
    </location>
</feature>
<protein>
    <submittedName>
        <fullName evidence="9">Trypsin zeta</fullName>
    </submittedName>
</protein>
<reference evidence="9" key="1">
    <citation type="journal article" date="2014" name="BMC Genomics">
        <title>Characterizing the developmental transcriptome of the oriental fruit fly, Bactrocera dorsalis (Diptera: Tephritidae) through comparative genomic analysis with Drosophila melanogaster utilizing modENCODE datasets.</title>
        <authorList>
            <person name="Geib S.M."/>
            <person name="Calla B."/>
            <person name="Hall B."/>
            <person name="Hou S."/>
            <person name="Manoukis N.C."/>
        </authorList>
    </citation>
    <scope>NUCLEOTIDE SEQUENCE</scope>
    <source>
        <strain evidence="9">Punador</strain>
    </source>
</reference>
<dbReference type="InterPro" id="IPR050127">
    <property type="entry name" value="Serine_Proteases_S1"/>
</dbReference>
<evidence type="ECO:0000256" key="7">
    <source>
        <dbReference type="SAM" id="SignalP"/>
    </source>
</evidence>
<name>A0A034WMU5_BACDO</name>
<organism evidence="9">
    <name type="scientific">Bactrocera dorsalis</name>
    <name type="common">Oriental fruit fly</name>
    <name type="synonym">Dacus dorsalis</name>
    <dbReference type="NCBI Taxonomy" id="27457"/>
    <lineage>
        <taxon>Eukaryota</taxon>
        <taxon>Metazoa</taxon>
        <taxon>Ecdysozoa</taxon>
        <taxon>Arthropoda</taxon>
        <taxon>Hexapoda</taxon>
        <taxon>Insecta</taxon>
        <taxon>Pterygota</taxon>
        <taxon>Neoptera</taxon>
        <taxon>Endopterygota</taxon>
        <taxon>Diptera</taxon>
        <taxon>Brachycera</taxon>
        <taxon>Muscomorpha</taxon>
        <taxon>Tephritoidea</taxon>
        <taxon>Tephritidae</taxon>
        <taxon>Bactrocera</taxon>
        <taxon>Bactrocera</taxon>
    </lineage>
</organism>
<dbReference type="InterPro" id="IPR033116">
    <property type="entry name" value="TRYPSIN_SER"/>
</dbReference>
<dbReference type="GO" id="GO:0004252">
    <property type="term" value="F:serine-type endopeptidase activity"/>
    <property type="evidence" value="ECO:0007669"/>
    <property type="project" value="InterPro"/>
</dbReference>
<keyword evidence="3 6" id="KW-0378">Hydrolase</keyword>
<dbReference type="GO" id="GO:0005791">
    <property type="term" value="C:rough endoplasmic reticulum"/>
    <property type="evidence" value="ECO:0007669"/>
    <property type="project" value="TreeGrafter"/>
</dbReference>
<dbReference type="CDD" id="cd00190">
    <property type="entry name" value="Tryp_SPc"/>
    <property type="match status" value="1"/>
</dbReference>
<dbReference type="OrthoDB" id="10059102at2759"/>
<evidence type="ECO:0000259" key="8">
    <source>
        <dbReference type="PROSITE" id="PS50240"/>
    </source>
</evidence>
<accession>A0A034WMU5</accession>
<evidence type="ECO:0000256" key="5">
    <source>
        <dbReference type="ARBA" id="ARBA00023157"/>
    </source>
</evidence>
<dbReference type="InterPro" id="IPR001254">
    <property type="entry name" value="Trypsin_dom"/>
</dbReference>
<dbReference type="FunFam" id="2.40.10.10:FF:000068">
    <property type="entry name" value="transmembrane protease serine 2"/>
    <property type="match status" value="1"/>
</dbReference>
<dbReference type="SMART" id="SM00020">
    <property type="entry name" value="Tryp_SPc"/>
    <property type="match status" value="1"/>
</dbReference>
<sequence>MVLLLDLLHIFYHLLPVLLCIPKAFGLHGRGYHNHSKELELPTDLPNITYDSGEYHMLIAGGYKPLKNTLTKYVVSIRTSRATAYFGDNHFCVGSIISDNLIMTAAHCVVDRRKVVTRPHRLVVVAGAPNRFQKLQTTVEMKVRDVLPHEYFKRKGEHDIALLRLVHHFPDDNDFVKIIGLTNKMVQPGTSCQILGWGQLFFRGPYSAHAIVANLTVFSQEYCRMFYRHHFHETMICAGKQGVWDADACRGDSGGPLICNDEVVAIVSWGSHCGEKGKPTIFTSVYHHRDWIKITSGSETVRHLMKSQHFFLNLLLIYFLLQT</sequence>
<evidence type="ECO:0000256" key="2">
    <source>
        <dbReference type="ARBA" id="ARBA00022670"/>
    </source>
</evidence>
<dbReference type="PROSITE" id="PS00135">
    <property type="entry name" value="TRYPSIN_SER"/>
    <property type="match status" value="1"/>
</dbReference>
<comment type="subcellular location">
    <subcellularLocation>
        <location evidence="1">Secreted</location>
        <location evidence="1">Extracellular space</location>
    </subcellularLocation>
</comment>
<dbReference type="Pfam" id="PF00089">
    <property type="entry name" value="Trypsin"/>
    <property type="match status" value="1"/>
</dbReference>
<dbReference type="PANTHER" id="PTHR24264:SF46">
    <property type="entry name" value="COAGULATION FACTOR XII"/>
    <property type="match status" value="1"/>
</dbReference>
<dbReference type="PROSITE" id="PS00134">
    <property type="entry name" value="TRYPSIN_HIS"/>
    <property type="match status" value="1"/>
</dbReference>
<dbReference type="GO" id="GO:0005615">
    <property type="term" value="C:extracellular space"/>
    <property type="evidence" value="ECO:0007669"/>
    <property type="project" value="TreeGrafter"/>
</dbReference>
<dbReference type="EMBL" id="GAKP01003859">
    <property type="protein sequence ID" value="JAC55093.1"/>
    <property type="molecule type" value="Transcribed_RNA"/>
</dbReference>
<dbReference type="PANTHER" id="PTHR24264">
    <property type="entry name" value="TRYPSIN-RELATED"/>
    <property type="match status" value="1"/>
</dbReference>
<proteinExistence type="predicted"/>
<dbReference type="InterPro" id="IPR043504">
    <property type="entry name" value="Peptidase_S1_PA_chymotrypsin"/>
</dbReference>
<keyword evidence="7" id="KW-0732">Signal</keyword>
<dbReference type="PRINTS" id="PR00722">
    <property type="entry name" value="CHYMOTRYPSIN"/>
</dbReference>
<dbReference type="FunFam" id="2.40.10.10:FF:000036">
    <property type="entry name" value="Trypsin beta"/>
    <property type="match status" value="1"/>
</dbReference>
<dbReference type="Gene3D" id="2.40.10.10">
    <property type="entry name" value="Trypsin-like serine proteases"/>
    <property type="match status" value="1"/>
</dbReference>